<dbReference type="OrthoDB" id="3064273at2759"/>
<protein>
    <submittedName>
        <fullName evidence="2">Uncharacterized protein</fullName>
    </submittedName>
</protein>
<feature type="region of interest" description="Disordered" evidence="1">
    <location>
        <begin position="24"/>
        <end position="114"/>
    </location>
</feature>
<gene>
    <name evidence="2" type="ORF">D9619_003367</name>
</gene>
<comment type="caution">
    <text evidence="2">The sequence shown here is derived from an EMBL/GenBank/DDBJ whole genome shotgun (WGS) entry which is preliminary data.</text>
</comment>
<evidence type="ECO:0000313" key="3">
    <source>
        <dbReference type="Proteomes" id="UP000567179"/>
    </source>
</evidence>
<name>A0A8H5AW75_9AGAR</name>
<feature type="compositionally biased region" description="Basic and acidic residues" evidence="1">
    <location>
        <begin position="44"/>
        <end position="66"/>
    </location>
</feature>
<dbReference type="EMBL" id="JAACJJ010000056">
    <property type="protein sequence ID" value="KAF5311973.1"/>
    <property type="molecule type" value="Genomic_DNA"/>
</dbReference>
<dbReference type="Proteomes" id="UP000567179">
    <property type="component" value="Unassembled WGS sequence"/>
</dbReference>
<evidence type="ECO:0000256" key="1">
    <source>
        <dbReference type="SAM" id="MobiDB-lite"/>
    </source>
</evidence>
<sequence length="114" mass="13143">MAASIEEKKMQYSQELAAYTLRQWNAVRASPSPERKKKHRQSKLRQDTEEQENRDAQSPERGERQGDGQTTPGGRRDNTGRRGRGFRVSSLIKKRNSDEGVREVTKQMQRVSLV</sequence>
<accession>A0A8H5AW75</accession>
<proteinExistence type="predicted"/>
<reference evidence="2 3" key="1">
    <citation type="journal article" date="2020" name="ISME J.">
        <title>Uncovering the hidden diversity of litter-decomposition mechanisms in mushroom-forming fungi.</title>
        <authorList>
            <person name="Floudas D."/>
            <person name="Bentzer J."/>
            <person name="Ahren D."/>
            <person name="Johansson T."/>
            <person name="Persson P."/>
            <person name="Tunlid A."/>
        </authorList>
    </citation>
    <scope>NUCLEOTIDE SEQUENCE [LARGE SCALE GENOMIC DNA]</scope>
    <source>
        <strain evidence="2 3">CBS 101986</strain>
    </source>
</reference>
<dbReference type="AlphaFoldDB" id="A0A8H5AW75"/>
<organism evidence="2 3">
    <name type="scientific">Psilocybe cf. subviscida</name>
    <dbReference type="NCBI Taxonomy" id="2480587"/>
    <lineage>
        <taxon>Eukaryota</taxon>
        <taxon>Fungi</taxon>
        <taxon>Dikarya</taxon>
        <taxon>Basidiomycota</taxon>
        <taxon>Agaricomycotina</taxon>
        <taxon>Agaricomycetes</taxon>
        <taxon>Agaricomycetidae</taxon>
        <taxon>Agaricales</taxon>
        <taxon>Agaricineae</taxon>
        <taxon>Strophariaceae</taxon>
        <taxon>Psilocybe</taxon>
    </lineage>
</organism>
<feature type="compositionally biased region" description="Basic and acidic residues" evidence="1">
    <location>
        <begin position="95"/>
        <end position="105"/>
    </location>
</feature>
<keyword evidence="3" id="KW-1185">Reference proteome</keyword>
<evidence type="ECO:0000313" key="2">
    <source>
        <dbReference type="EMBL" id="KAF5311973.1"/>
    </source>
</evidence>